<keyword evidence="5" id="KW-1185">Reference proteome</keyword>
<feature type="transmembrane region" description="Helical" evidence="1">
    <location>
        <begin position="88"/>
        <end position="111"/>
    </location>
</feature>
<sequence>MVIFGWREAKINIQPVNNHSCNYCNTPERLFIQVNRLYAHIFWIPVFPLFKKTYSICGHCKLEMSKSQMPPDLQRKAKEYKQTSKTPWWMFSGLIIATFLMLFMFSSALLIHK</sequence>
<evidence type="ECO:0000256" key="1">
    <source>
        <dbReference type="SAM" id="Phobius"/>
    </source>
</evidence>
<dbReference type="Proteomes" id="UP000222163">
    <property type="component" value="Unassembled WGS sequence"/>
</dbReference>
<dbReference type="RefSeq" id="WP_099215376.1">
    <property type="nucleotide sequence ID" value="NZ_JAUYVU010000008.1"/>
</dbReference>
<reference evidence="3" key="2">
    <citation type="submission" date="2017-10" db="EMBL/GenBank/DDBJ databases">
        <authorList>
            <person name="Enke T.N."/>
            <person name="Cordero O.X."/>
        </authorList>
    </citation>
    <scope>NUCLEOTIDE SEQUENCE</scope>
    <source>
        <strain evidence="3">4G03</strain>
    </source>
</reference>
<dbReference type="EMBL" id="JAUYVU010000008">
    <property type="protein sequence ID" value="MDP2541924.1"/>
    <property type="molecule type" value="Genomic_DNA"/>
</dbReference>
<evidence type="ECO:0000313" key="2">
    <source>
        <dbReference type="EMBL" id="MDP2541924.1"/>
    </source>
</evidence>
<comment type="caution">
    <text evidence="3">The sequence shown here is derived from an EMBL/GenBank/DDBJ whole genome shotgun (WGS) entry which is preliminary data.</text>
</comment>
<keyword evidence="1" id="KW-0472">Membrane</keyword>
<keyword evidence="1" id="KW-0812">Transmembrane</keyword>
<dbReference type="EMBL" id="PDUU01000006">
    <property type="protein sequence ID" value="PHN97659.1"/>
    <property type="molecule type" value="Genomic_DNA"/>
</dbReference>
<dbReference type="Proteomes" id="UP001242342">
    <property type="component" value="Unassembled WGS sequence"/>
</dbReference>
<evidence type="ECO:0000313" key="3">
    <source>
        <dbReference type="EMBL" id="PHN97659.1"/>
    </source>
</evidence>
<keyword evidence="1" id="KW-1133">Transmembrane helix</keyword>
<evidence type="ECO:0000313" key="5">
    <source>
        <dbReference type="Proteomes" id="UP001242342"/>
    </source>
</evidence>
<dbReference type="AlphaFoldDB" id="A0A2G1BUY3"/>
<name>A0A2G1BUY3_9FLAO</name>
<accession>A0A2G1BUY3</accession>
<gene>
    <name evidence="3" type="ORF">CSC81_08725</name>
    <name evidence="2" type="ORF">Q8W23_10610</name>
</gene>
<reference evidence="2 5" key="3">
    <citation type="submission" date="2023-07" db="EMBL/GenBank/DDBJ databases">
        <title>Genome content predicts the carbon catabolic preferences of heterotrophic bacteria.</title>
        <authorList>
            <person name="Gralka M."/>
        </authorList>
    </citation>
    <scope>NUCLEOTIDE SEQUENCE [LARGE SCALE GENOMIC DNA]</scope>
    <source>
        <strain evidence="2 5">4G03</strain>
    </source>
</reference>
<accession>A0A497ZIU4</accession>
<evidence type="ECO:0000313" key="4">
    <source>
        <dbReference type="Proteomes" id="UP000222163"/>
    </source>
</evidence>
<protein>
    <submittedName>
        <fullName evidence="2">Zinc-ribbon domain-containing protein</fullName>
    </submittedName>
</protein>
<organism evidence="3 4">
    <name type="scientific">Tenacibaculum discolor</name>
    <dbReference type="NCBI Taxonomy" id="361581"/>
    <lineage>
        <taxon>Bacteria</taxon>
        <taxon>Pseudomonadati</taxon>
        <taxon>Bacteroidota</taxon>
        <taxon>Flavobacteriia</taxon>
        <taxon>Flavobacteriales</taxon>
        <taxon>Flavobacteriaceae</taxon>
        <taxon>Tenacibaculum</taxon>
    </lineage>
</organism>
<proteinExistence type="predicted"/>
<reference evidence="3 4" key="1">
    <citation type="journal article" date="2016" name="Nat. Commun.">
        <title>Microbial interactions lead to rapid micro-scale successions on model marine particles.</title>
        <authorList>
            <person name="Datta M.S."/>
            <person name="Sliwerska E."/>
            <person name="Gore J."/>
            <person name="Polz M.F."/>
            <person name="Cordero O.X."/>
        </authorList>
    </citation>
    <scope>NUCLEOTIDE SEQUENCE [LARGE SCALE GENOMIC DNA]</scope>
    <source>
        <strain evidence="3 4">4G03</strain>
    </source>
</reference>